<reference evidence="2 3" key="1">
    <citation type="submission" date="2015-07" db="EMBL/GenBank/DDBJ databases">
        <title>The genome of Melipona quadrifasciata.</title>
        <authorList>
            <person name="Pan H."/>
            <person name="Kapheim K."/>
        </authorList>
    </citation>
    <scope>NUCLEOTIDE SEQUENCE [LARGE SCALE GENOMIC DNA]</scope>
    <source>
        <strain evidence="2">0111107301</strain>
        <tissue evidence="2">Whole body</tissue>
    </source>
</reference>
<keyword evidence="3" id="KW-1185">Reference proteome</keyword>
<dbReference type="AlphaFoldDB" id="A0A0M9A7D7"/>
<feature type="compositionally biased region" description="Basic and acidic residues" evidence="1">
    <location>
        <begin position="1"/>
        <end position="10"/>
    </location>
</feature>
<feature type="region of interest" description="Disordered" evidence="1">
    <location>
        <begin position="1"/>
        <end position="21"/>
    </location>
</feature>
<sequence length="323" mass="36141">MEEDKKETKGGTKAKSRASSDSVANFSTTELLHFQRGKFKLTTYTDGVEELVWFTAISAPLSVWTTKYCVNCTRGTFSLPEISCNRLNGQHSKGSWPVLRSRAKVATVESSCVTTASKTNFRLVLRASSQHGRGLPERPPGTELSLTLSKFKAKRTKSLRPRREHIRGWSSLFSHNNEVRQCHLDEIPLPGTELFQHQPLPNIYNKIEDKPRRAYDSLTPGTCIGQAFLKPTLKISSSYQDTSKSDGEKENNGSSFDASVASVENAWKEETIESDSSTIKFMDRTMHKLNAKGKNVKENNNGEETLTAFLKRILTTLGALFRT</sequence>
<evidence type="ECO:0000256" key="1">
    <source>
        <dbReference type="SAM" id="MobiDB-lite"/>
    </source>
</evidence>
<feature type="region of interest" description="Disordered" evidence="1">
    <location>
        <begin position="239"/>
        <end position="258"/>
    </location>
</feature>
<name>A0A0M9A7D7_9HYME</name>
<evidence type="ECO:0000313" key="2">
    <source>
        <dbReference type="EMBL" id="KOX78727.1"/>
    </source>
</evidence>
<gene>
    <name evidence="2" type="ORF">WN51_08486</name>
</gene>
<evidence type="ECO:0000313" key="3">
    <source>
        <dbReference type="Proteomes" id="UP000053105"/>
    </source>
</evidence>
<accession>A0A0M9A7D7</accession>
<dbReference type="EMBL" id="KQ435719">
    <property type="protein sequence ID" value="KOX78727.1"/>
    <property type="molecule type" value="Genomic_DNA"/>
</dbReference>
<protein>
    <submittedName>
        <fullName evidence="2">Uncharacterized protein</fullName>
    </submittedName>
</protein>
<organism evidence="2 3">
    <name type="scientific">Melipona quadrifasciata</name>
    <dbReference type="NCBI Taxonomy" id="166423"/>
    <lineage>
        <taxon>Eukaryota</taxon>
        <taxon>Metazoa</taxon>
        <taxon>Ecdysozoa</taxon>
        <taxon>Arthropoda</taxon>
        <taxon>Hexapoda</taxon>
        <taxon>Insecta</taxon>
        <taxon>Pterygota</taxon>
        <taxon>Neoptera</taxon>
        <taxon>Endopterygota</taxon>
        <taxon>Hymenoptera</taxon>
        <taxon>Apocrita</taxon>
        <taxon>Aculeata</taxon>
        <taxon>Apoidea</taxon>
        <taxon>Anthophila</taxon>
        <taxon>Apidae</taxon>
        <taxon>Melipona</taxon>
    </lineage>
</organism>
<proteinExistence type="predicted"/>
<dbReference type="Proteomes" id="UP000053105">
    <property type="component" value="Unassembled WGS sequence"/>
</dbReference>